<dbReference type="InterPro" id="IPR043145">
    <property type="entry name" value="Znf_ZZ_sf"/>
</dbReference>
<keyword evidence="3" id="KW-0862">Zinc</keyword>
<name>A0A978V3Q1_ZIZJJ</name>
<dbReference type="GO" id="GO:0008270">
    <property type="term" value="F:zinc ion binding"/>
    <property type="evidence" value="ECO:0007669"/>
    <property type="project" value="UniProtKB-KW"/>
</dbReference>
<evidence type="ECO:0000313" key="7">
    <source>
        <dbReference type="Proteomes" id="UP000813462"/>
    </source>
</evidence>
<dbReference type="SUPFAM" id="SSF57850">
    <property type="entry name" value="RING/U-box"/>
    <property type="match status" value="1"/>
</dbReference>
<dbReference type="GO" id="GO:0005509">
    <property type="term" value="F:calcium ion binding"/>
    <property type="evidence" value="ECO:0007669"/>
    <property type="project" value="InterPro"/>
</dbReference>
<dbReference type="EMBL" id="JAEACU010000007">
    <property type="protein sequence ID" value="KAH7521984.1"/>
    <property type="molecule type" value="Genomic_DNA"/>
</dbReference>
<dbReference type="InterPro" id="IPR018247">
    <property type="entry name" value="EF_Hand_1_Ca_BS"/>
</dbReference>
<evidence type="ECO:0000259" key="5">
    <source>
        <dbReference type="PROSITE" id="PS50222"/>
    </source>
</evidence>
<dbReference type="Gene3D" id="3.30.60.90">
    <property type="match status" value="1"/>
</dbReference>
<feature type="domain" description="EF-hand" evidence="5">
    <location>
        <begin position="20"/>
        <end position="55"/>
    </location>
</feature>
<evidence type="ECO:0000256" key="4">
    <source>
        <dbReference type="ARBA" id="ARBA00022837"/>
    </source>
</evidence>
<dbReference type="PROSITE" id="PS00018">
    <property type="entry name" value="EF_HAND_1"/>
    <property type="match status" value="2"/>
</dbReference>
<reference evidence="6" key="1">
    <citation type="journal article" date="2021" name="Front. Plant Sci.">
        <title>Chromosome-Scale Genome Assembly for Chinese Sour Jujube and Insights Into Its Genome Evolution and Domestication Signature.</title>
        <authorList>
            <person name="Shen L.-Y."/>
            <person name="Luo H."/>
            <person name="Wang X.-L."/>
            <person name="Wang X.-M."/>
            <person name="Qiu X.-J."/>
            <person name="Liu H."/>
            <person name="Zhou S.-S."/>
            <person name="Jia K.-H."/>
            <person name="Nie S."/>
            <person name="Bao Y.-T."/>
            <person name="Zhang R.-G."/>
            <person name="Yun Q.-Z."/>
            <person name="Chai Y.-H."/>
            <person name="Lu J.-Y."/>
            <person name="Li Y."/>
            <person name="Zhao S.-W."/>
            <person name="Mao J.-F."/>
            <person name="Jia S.-G."/>
            <person name="Mao Y.-M."/>
        </authorList>
    </citation>
    <scope>NUCLEOTIDE SEQUENCE</scope>
    <source>
        <strain evidence="6">AT0</strain>
        <tissue evidence="6">Leaf</tissue>
    </source>
</reference>
<proteinExistence type="predicted"/>
<comment type="caution">
    <text evidence="6">The sequence shown here is derived from an EMBL/GenBank/DDBJ whole genome shotgun (WGS) entry which is preliminary data.</text>
</comment>
<evidence type="ECO:0000313" key="6">
    <source>
        <dbReference type="EMBL" id="KAH7521984.1"/>
    </source>
</evidence>
<sequence>MDNDFRSAAIAYYDYSSNADLKQKAWELFQSVDTNRDGLVSFQEFMQFFNQSGYNFQIDPYYFGQLDTNQDGILDFWEFLTFYYILKTRNVWCAGCQINLLGLYFTCVECFDHSQDTFDVCPRCYRKNSFRHHHGHDQFLDSFVLLRSMRGVSNVKHSNMNGLLNALDISLKIANFAGCNIM</sequence>
<dbReference type="Gene3D" id="1.10.238.10">
    <property type="entry name" value="EF-hand"/>
    <property type="match status" value="1"/>
</dbReference>
<keyword evidence="4" id="KW-0106">Calcium</keyword>
<dbReference type="Pfam" id="PF13499">
    <property type="entry name" value="EF-hand_7"/>
    <property type="match status" value="1"/>
</dbReference>
<dbReference type="InterPro" id="IPR011992">
    <property type="entry name" value="EF-hand-dom_pair"/>
</dbReference>
<gene>
    <name evidence="6" type="ORF">FEM48_Zijuj07G0089800</name>
</gene>
<accession>A0A978V3Q1</accession>
<dbReference type="InterPro" id="IPR002048">
    <property type="entry name" value="EF_hand_dom"/>
</dbReference>
<evidence type="ECO:0000256" key="2">
    <source>
        <dbReference type="ARBA" id="ARBA00022771"/>
    </source>
</evidence>
<dbReference type="Proteomes" id="UP000813462">
    <property type="component" value="Unassembled WGS sequence"/>
</dbReference>
<evidence type="ECO:0000256" key="3">
    <source>
        <dbReference type="ARBA" id="ARBA00022833"/>
    </source>
</evidence>
<dbReference type="PROSITE" id="PS50222">
    <property type="entry name" value="EF_HAND_2"/>
    <property type="match status" value="1"/>
</dbReference>
<dbReference type="AlphaFoldDB" id="A0A978V3Q1"/>
<dbReference type="SUPFAM" id="SSF47473">
    <property type="entry name" value="EF-hand"/>
    <property type="match status" value="1"/>
</dbReference>
<keyword evidence="2" id="KW-0863">Zinc-finger</keyword>
<organism evidence="6 7">
    <name type="scientific">Ziziphus jujuba var. spinosa</name>
    <dbReference type="NCBI Taxonomy" id="714518"/>
    <lineage>
        <taxon>Eukaryota</taxon>
        <taxon>Viridiplantae</taxon>
        <taxon>Streptophyta</taxon>
        <taxon>Embryophyta</taxon>
        <taxon>Tracheophyta</taxon>
        <taxon>Spermatophyta</taxon>
        <taxon>Magnoliopsida</taxon>
        <taxon>eudicotyledons</taxon>
        <taxon>Gunneridae</taxon>
        <taxon>Pentapetalae</taxon>
        <taxon>rosids</taxon>
        <taxon>fabids</taxon>
        <taxon>Rosales</taxon>
        <taxon>Rhamnaceae</taxon>
        <taxon>Paliureae</taxon>
        <taxon>Ziziphus</taxon>
    </lineage>
</organism>
<evidence type="ECO:0000256" key="1">
    <source>
        <dbReference type="ARBA" id="ARBA00022723"/>
    </source>
</evidence>
<protein>
    <recommendedName>
        <fullName evidence="5">EF-hand domain-containing protein</fullName>
    </recommendedName>
</protein>
<keyword evidence="1" id="KW-0479">Metal-binding</keyword>